<proteinExistence type="predicted"/>
<dbReference type="Proteomes" id="UP001219525">
    <property type="component" value="Unassembled WGS sequence"/>
</dbReference>
<keyword evidence="2" id="KW-1185">Reference proteome</keyword>
<dbReference type="Gene3D" id="3.80.10.10">
    <property type="entry name" value="Ribonuclease Inhibitor"/>
    <property type="match status" value="1"/>
</dbReference>
<evidence type="ECO:0000313" key="2">
    <source>
        <dbReference type="Proteomes" id="UP001219525"/>
    </source>
</evidence>
<reference evidence="1" key="1">
    <citation type="submission" date="2023-03" db="EMBL/GenBank/DDBJ databases">
        <title>Massive genome expansion in bonnet fungi (Mycena s.s.) driven by repeated elements and novel gene families across ecological guilds.</title>
        <authorList>
            <consortium name="Lawrence Berkeley National Laboratory"/>
            <person name="Harder C.B."/>
            <person name="Miyauchi S."/>
            <person name="Viragh M."/>
            <person name="Kuo A."/>
            <person name="Thoen E."/>
            <person name="Andreopoulos B."/>
            <person name="Lu D."/>
            <person name="Skrede I."/>
            <person name="Drula E."/>
            <person name="Henrissat B."/>
            <person name="Morin E."/>
            <person name="Kohler A."/>
            <person name="Barry K."/>
            <person name="LaButti K."/>
            <person name="Morin E."/>
            <person name="Salamov A."/>
            <person name="Lipzen A."/>
            <person name="Mereny Z."/>
            <person name="Hegedus B."/>
            <person name="Baldrian P."/>
            <person name="Stursova M."/>
            <person name="Weitz H."/>
            <person name="Taylor A."/>
            <person name="Grigoriev I.V."/>
            <person name="Nagy L.G."/>
            <person name="Martin F."/>
            <person name="Kauserud H."/>
        </authorList>
    </citation>
    <scope>NUCLEOTIDE SEQUENCE</scope>
    <source>
        <strain evidence="1">9144</strain>
    </source>
</reference>
<name>A0AAD6VFL7_9AGAR</name>
<accession>A0AAD6VFL7</accession>
<evidence type="ECO:0000313" key="1">
    <source>
        <dbReference type="EMBL" id="KAJ7208302.1"/>
    </source>
</evidence>
<dbReference type="InterPro" id="IPR032675">
    <property type="entry name" value="LRR_dom_sf"/>
</dbReference>
<comment type="caution">
    <text evidence="1">The sequence shown here is derived from an EMBL/GenBank/DDBJ whole genome shotgun (WGS) entry which is preliminary data.</text>
</comment>
<organism evidence="1 2">
    <name type="scientific">Mycena pura</name>
    <dbReference type="NCBI Taxonomy" id="153505"/>
    <lineage>
        <taxon>Eukaryota</taxon>
        <taxon>Fungi</taxon>
        <taxon>Dikarya</taxon>
        <taxon>Basidiomycota</taxon>
        <taxon>Agaricomycotina</taxon>
        <taxon>Agaricomycetes</taxon>
        <taxon>Agaricomycetidae</taxon>
        <taxon>Agaricales</taxon>
        <taxon>Marasmiineae</taxon>
        <taxon>Mycenaceae</taxon>
        <taxon>Mycena</taxon>
    </lineage>
</organism>
<evidence type="ECO:0008006" key="3">
    <source>
        <dbReference type="Google" id="ProtNLM"/>
    </source>
</evidence>
<dbReference type="SUPFAM" id="SSF52047">
    <property type="entry name" value="RNI-like"/>
    <property type="match status" value="1"/>
</dbReference>
<dbReference type="AlphaFoldDB" id="A0AAD6VFL7"/>
<protein>
    <recommendedName>
        <fullName evidence="3">F-box domain-containing protein</fullName>
    </recommendedName>
</protein>
<dbReference type="EMBL" id="JARJCW010000034">
    <property type="protein sequence ID" value="KAJ7208302.1"/>
    <property type="molecule type" value="Genomic_DNA"/>
</dbReference>
<gene>
    <name evidence="1" type="ORF">GGX14DRAFT_454337</name>
</gene>
<sequence length="414" mass="46169">MIIMALLHWQSLGRRRLDARATLPPHHTTLPLEIQLSILDEFEGQTIELRELCRVCLAWAEYAQAMLFRSIGVRSESEDKKRFLAVLNTKRNIGRHVVALRLSGNRIWRVEFNHLRYYKSTLDELDHALIEQLPGVRTLDLVYKHLSATSGPGALQPSTKWAAISRLHLRHCCFGNVDALIALVAAFPRLESLDIAMDGDLECPDSHFTPTEPPAQPRSSIRMPAWHLKYLALGHFRLDEFIDWMAAEPATLAVDHLRIVYIGSDVSVFNALLRKIGGRLRHLDLPDIPRWGGDRSDVPLSIRPCTALTALTFRARGPIGDPRPGILSVLAQVASAPPSITTVSFQVIPHWLGNDFPWEEVDARLTANAFAFLHHVEFQISLPHAGGAHDVPAVRAVYGAPDGTAEDARAAPVY</sequence>